<evidence type="ECO:0000313" key="2">
    <source>
        <dbReference type="Proteomes" id="UP000715781"/>
    </source>
</evidence>
<dbReference type="PANTHER" id="PTHR43845:SF1">
    <property type="entry name" value="BLR5969 PROTEIN"/>
    <property type="match status" value="1"/>
</dbReference>
<dbReference type="EMBL" id="JAHHHN010000006">
    <property type="protein sequence ID" value="MBW4561990.1"/>
    <property type="molecule type" value="Genomic_DNA"/>
</dbReference>
<dbReference type="PANTHER" id="PTHR43845">
    <property type="entry name" value="BLR5969 PROTEIN"/>
    <property type="match status" value="1"/>
</dbReference>
<reference evidence="1" key="2">
    <citation type="journal article" date="2022" name="Microbiol. Resour. Announc.">
        <title>Metagenome Sequencing to Explore Phylogenomics of Terrestrial Cyanobacteria.</title>
        <authorList>
            <person name="Ward R.D."/>
            <person name="Stajich J.E."/>
            <person name="Johansen J.R."/>
            <person name="Huntemann M."/>
            <person name="Clum A."/>
            <person name="Foster B."/>
            <person name="Foster B."/>
            <person name="Roux S."/>
            <person name="Palaniappan K."/>
            <person name="Varghese N."/>
            <person name="Mukherjee S."/>
            <person name="Reddy T.B.K."/>
            <person name="Daum C."/>
            <person name="Copeland A."/>
            <person name="Chen I.A."/>
            <person name="Ivanova N.N."/>
            <person name="Kyrpides N.C."/>
            <person name="Shapiro N."/>
            <person name="Eloe-Fadrosh E.A."/>
            <person name="Pietrasiak N."/>
        </authorList>
    </citation>
    <scope>NUCLEOTIDE SEQUENCE</scope>
    <source>
        <strain evidence="1">JT2-VF2</strain>
    </source>
</reference>
<accession>A0A951Q095</accession>
<protein>
    <submittedName>
        <fullName evidence="1">Phenylacetate--CoA ligase family protein</fullName>
    </submittedName>
</protein>
<sequence>MNWKSQSQRAITAFQDFVSTPLDTLLQQHLDTPTESAVLNLFQDVAANVPAYKAFLVEQGIDPASIQSLGDFQNLPAIAKENYISRYSLAELCRHGQLSECDMIAASSGSTGKPTFWPRFFTDELQIATRFEQIFYDSFYADTKRTLAVICFTLGTWVGGMFTTNCCRYLASKGYPITVITPGNNKEEILRAVQELGSGFDQVVLLGYPPFLKDVIDTGIARGVQWQQYQIKLVMAGEVFSEEWRSLVAERVGSQNPCYDFASLYGTADAGVLANETPLSICIRRFLAEHPDAARALFGESRLPTLVQYDPISRFFEVQNGSLLFSGDNGIPLVRYNILDTGGIISYDAMLQFLAKWAFDPLKDDNLCAGTHNSTRGIHSLPFVYVFGRSNFTVSYFGANIYPENVTVGLEQPGIPQWVTGKFVLQVKEDADKNRFLSVVVELAPQVEGSEDKKQAIASSILAQLLRLNSEFANYVPQEYQMPQVTLTSFGDPEYFPIGVKHRYTRR</sequence>
<reference evidence="1" key="1">
    <citation type="submission" date="2021-05" db="EMBL/GenBank/DDBJ databases">
        <authorList>
            <person name="Pietrasiak N."/>
            <person name="Ward R."/>
            <person name="Stajich J.E."/>
            <person name="Kurbessoian T."/>
        </authorList>
    </citation>
    <scope>NUCLEOTIDE SEQUENCE</scope>
    <source>
        <strain evidence="1">JT2-VF2</strain>
    </source>
</reference>
<gene>
    <name evidence="1" type="ORF">KME32_12705</name>
</gene>
<dbReference type="Gene3D" id="3.40.50.12780">
    <property type="entry name" value="N-terminal domain of ligase-like"/>
    <property type="match status" value="1"/>
</dbReference>
<dbReference type="AlphaFoldDB" id="A0A951Q095"/>
<keyword evidence="1" id="KW-0436">Ligase</keyword>
<comment type="caution">
    <text evidence="1">The sequence shown here is derived from an EMBL/GenBank/DDBJ whole genome shotgun (WGS) entry which is preliminary data.</text>
</comment>
<dbReference type="Proteomes" id="UP000715781">
    <property type="component" value="Unassembled WGS sequence"/>
</dbReference>
<dbReference type="SUPFAM" id="SSF56801">
    <property type="entry name" value="Acetyl-CoA synthetase-like"/>
    <property type="match status" value="1"/>
</dbReference>
<dbReference type="InterPro" id="IPR042099">
    <property type="entry name" value="ANL_N_sf"/>
</dbReference>
<evidence type="ECO:0000313" key="1">
    <source>
        <dbReference type="EMBL" id="MBW4561990.1"/>
    </source>
</evidence>
<dbReference type="GO" id="GO:0016874">
    <property type="term" value="F:ligase activity"/>
    <property type="evidence" value="ECO:0007669"/>
    <property type="project" value="UniProtKB-KW"/>
</dbReference>
<organism evidence="1 2">
    <name type="scientific">Mojavia pulchra JT2-VF2</name>
    <dbReference type="NCBI Taxonomy" id="287848"/>
    <lineage>
        <taxon>Bacteria</taxon>
        <taxon>Bacillati</taxon>
        <taxon>Cyanobacteriota</taxon>
        <taxon>Cyanophyceae</taxon>
        <taxon>Nostocales</taxon>
        <taxon>Nostocaceae</taxon>
    </lineage>
</organism>
<proteinExistence type="predicted"/>
<name>A0A951Q095_9NOST</name>